<gene>
    <name evidence="2" type="ORF">CYCCA115_LOCUS19399</name>
</gene>
<dbReference type="EMBL" id="CAKOGP040002091">
    <property type="protein sequence ID" value="CAJ1961843.1"/>
    <property type="molecule type" value="Genomic_DNA"/>
</dbReference>
<reference evidence="2" key="1">
    <citation type="submission" date="2023-08" db="EMBL/GenBank/DDBJ databases">
        <authorList>
            <person name="Audoor S."/>
            <person name="Bilcke G."/>
        </authorList>
    </citation>
    <scope>NUCLEOTIDE SEQUENCE</scope>
</reference>
<evidence type="ECO:0000313" key="3">
    <source>
        <dbReference type="Proteomes" id="UP001295423"/>
    </source>
</evidence>
<evidence type="ECO:0000256" key="1">
    <source>
        <dbReference type="SAM" id="MobiDB-lite"/>
    </source>
</evidence>
<sequence>MTLKSNESRRRRGPRLCQCWERDIVNSEYGAFPRKEKTFGEGTVPSSELDQYGDSPQHLKSKEQIPSVPPVEPIGDTDARNGNTGGAALRSFSPKAGKKKSLSRFLFARSKLFQKKKGNCIEVSSQPNLQTDSTVVYEDILNASPDRQRNRNKNASTEESSSSGNPQLSEDTPGACEDGQISNDDNGEKPKEPAAGNEMGTFPIILDADNTASRNKKVCPPPLMEIMKLQRRNSGSSDVSSLSGAGARGRDVPLEYFLALDMGKKQESSNSMFMDDILNIAEHRDSFERDAALQLQKSQSTETSGTVWEPMSKCLILLTDPMQRIFEMVPVLYAPKKDTVAAILGRCTKNATDHRLKKQLYVGLAYGGEHCSLRMLPKDVIRRSLDEGKPLMAIPAKYSAHQIELVGQSLLSSQPVQRLLEKQLESIGCPPKEPELPVTQIVVPPRRSSRVNVVSA</sequence>
<evidence type="ECO:0000313" key="2">
    <source>
        <dbReference type="EMBL" id="CAJ1961843.1"/>
    </source>
</evidence>
<feature type="region of interest" description="Disordered" evidence="1">
    <location>
        <begin position="36"/>
        <end position="100"/>
    </location>
</feature>
<keyword evidence="3" id="KW-1185">Reference proteome</keyword>
<accession>A0AAD2PWQ2</accession>
<name>A0AAD2PWQ2_9STRA</name>
<organism evidence="2 3">
    <name type="scientific">Cylindrotheca closterium</name>
    <dbReference type="NCBI Taxonomy" id="2856"/>
    <lineage>
        <taxon>Eukaryota</taxon>
        <taxon>Sar</taxon>
        <taxon>Stramenopiles</taxon>
        <taxon>Ochrophyta</taxon>
        <taxon>Bacillariophyta</taxon>
        <taxon>Bacillariophyceae</taxon>
        <taxon>Bacillariophycidae</taxon>
        <taxon>Bacillariales</taxon>
        <taxon>Bacillariaceae</taxon>
        <taxon>Cylindrotheca</taxon>
    </lineage>
</organism>
<dbReference type="AlphaFoldDB" id="A0AAD2PWQ2"/>
<comment type="caution">
    <text evidence="2">The sequence shown here is derived from an EMBL/GenBank/DDBJ whole genome shotgun (WGS) entry which is preliminary data.</text>
</comment>
<protein>
    <submittedName>
        <fullName evidence="2">Uncharacterized protein</fullName>
    </submittedName>
</protein>
<proteinExistence type="predicted"/>
<feature type="compositionally biased region" description="Polar residues" evidence="1">
    <location>
        <begin position="153"/>
        <end position="170"/>
    </location>
</feature>
<feature type="region of interest" description="Disordered" evidence="1">
    <location>
        <begin position="141"/>
        <end position="203"/>
    </location>
</feature>
<dbReference type="Proteomes" id="UP001295423">
    <property type="component" value="Unassembled WGS sequence"/>
</dbReference>